<dbReference type="EMBL" id="VTPS01000018">
    <property type="protein sequence ID" value="TZE81107.1"/>
    <property type="molecule type" value="Genomic_DNA"/>
</dbReference>
<reference evidence="1 2" key="1">
    <citation type="submission" date="2019-08" db="EMBL/GenBank/DDBJ databases">
        <title>Calorimonas adulescens gen. nov., sp. nov., an anaerobic thermophilic bacterium from Sakhalin hot spring.</title>
        <authorList>
            <person name="Khomyakova M.A."/>
            <person name="Merkel A.Y."/>
            <person name="Novikov A."/>
            <person name="Bonch-Osmolovskaya E.A."/>
            <person name="Slobodkin A.I."/>
        </authorList>
    </citation>
    <scope>NUCLEOTIDE SEQUENCE [LARGE SCALE GENOMIC DNA]</scope>
    <source>
        <strain evidence="1 2">A05MB</strain>
    </source>
</reference>
<keyword evidence="2" id="KW-1185">Reference proteome</keyword>
<protein>
    <submittedName>
        <fullName evidence="1">Uncharacterized protein</fullName>
    </submittedName>
</protein>
<accession>A0A5D8Q9Q2</accession>
<comment type="caution">
    <text evidence="1">The sequence shown here is derived from an EMBL/GenBank/DDBJ whole genome shotgun (WGS) entry which is preliminary data.</text>
</comment>
<dbReference type="AlphaFoldDB" id="A0A5D8Q9Q2"/>
<proteinExistence type="predicted"/>
<sequence>MFDPEVAPILVKFLNEEKQKLNKKRMEEIALLKKNYNKIGAQIKNIVDAIAEGMYQPIMKDKIKKLENTKIKLSTDFLK</sequence>
<dbReference type="RefSeq" id="WP_149545975.1">
    <property type="nucleotide sequence ID" value="NZ_VTPS01000018.1"/>
</dbReference>
<evidence type="ECO:0000313" key="2">
    <source>
        <dbReference type="Proteomes" id="UP000322976"/>
    </source>
</evidence>
<dbReference type="Proteomes" id="UP000322976">
    <property type="component" value="Unassembled WGS sequence"/>
</dbReference>
<evidence type="ECO:0000313" key="1">
    <source>
        <dbReference type="EMBL" id="TZE81107.1"/>
    </source>
</evidence>
<gene>
    <name evidence="1" type="ORF">FWJ32_10855</name>
</gene>
<name>A0A5D8Q9Q2_9THEO</name>
<organism evidence="1 2">
    <name type="scientific">Calorimonas adulescens</name>
    <dbReference type="NCBI Taxonomy" id="2606906"/>
    <lineage>
        <taxon>Bacteria</taxon>
        <taxon>Bacillati</taxon>
        <taxon>Bacillota</taxon>
        <taxon>Clostridia</taxon>
        <taxon>Thermoanaerobacterales</taxon>
        <taxon>Thermoanaerobacteraceae</taxon>
        <taxon>Calorimonas</taxon>
    </lineage>
</organism>